<dbReference type="AlphaFoldDB" id="A0A7C9F321"/>
<comment type="caution">
    <text evidence="2">The sequence shown here is derived from an EMBL/GenBank/DDBJ whole genome shotgun (WGS) entry which is preliminary data.</text>
</comment>
<protein>
    <submittedName>
        <fullName evidence="2">Uncharacterized protein</fullName>
    </submittedName>
</protein>
<evidence type="ECO:0000256" key="1">
    <source>
        <dbReference type="SAM" id="Phobius"/>
    </source>
</evidence>
<reference evidence="2 3" key="1">
    <citation type="submission" date="2019-10" db="EMBL/GenBank/DDBJ databases">
        <title>Draft Genome Sequence of Cytophagaceae sp. SJW1-29.</title>
        <authorList>
            <person name="Choi A."/>
        </authorList>
    </citation>
    <scope>NUCLEOTIDE SEQUENCE [LARGE SCALE GENOMIC DNA]</scope>
    <source>
        <strain evidence="2 3">SJW1-29</strain>
    </source>
</reference>
<dbReference type="EMBL" id="WHLY01000002">
    <property type="protein sequence ID" value="MPR33385.1"/>
    <property type="molecule type" value="Genomic_DNA"/>
</dbReference>
<keyword evidence="3" id="KW-1185">Reference proteome</keyword>
<organism evidence="2 3">
    <name type="scientific">Salmonirosea aquatica</name>
    <dbReference type="NCBI Taxonomy" id="2654236"/>
    <lineage>
        <taxon>Bacteria</taxon>
        <taxon>Pseudomonadati</taxon>
        <taxon>Bacteroidota</taxon>
        <taxon>Cytophagia</taxon>
        <taxon>Cytophagales</taxon>
        <taxon>Spirosomataceae</taxon>
        <taxon>Salmonirosea</taxon>
    </lineage>
</organism>
<proteinExistence type="predicted"/>
<name>A0A7C9F321_9BACT</name>
<accession>A0A7C9F321</accession>
<evidence type="ECO:0000313" key="2">
    <source>
        <dbReference type="EMBL" id="MPR33385.1"/>
    </source>
</evidence>
<keyword evidence="1" id="KW-1133">Transmembrane helix</keyword>
<evidence type="ECO:0000313" key="3">
    <source>
        <dbReference type="Proteomes" id="UP000479293"/>
    </source>
</evidence>
<dbReference type="Proteomes" id="UP000479293">
    <property type="component" value="Unassembled WGS sequence"/>
</dbReference>
<keyword evidence="1" id="KW-0472">Membrane</keyword>
<feature type="transmembrane region" description="Helical" evidence="1">
    <location>
        <begin position="7"/>
        <end position="26"/>
    </location>
</feature>
<sequence length="77" mass="8752">MLKNPTFAAVFSTAYLLLFVVLIAVGQAGVGTLLFIFSPLLIIWLVYVVLRYGKASGRTFDEYFYDDVNIRVDKLRE</sequence>
<dbReference type="RefSeq" id="WP_152758590.1">
    <property type="nucleotide sequence ID" value="NZ_WHLY01000002.1"/>
</dbReference>
<feature type="transmembrane region" description="Helical" evidence="1">
    <location>
        <begin position="32"/>
        <end position="50"/>
    </location>
</feature>
<gene>
    <name evidence="2" type="ORF">GBK04_08430</name>
</gene>
<keyword evidence="1" id="KW-0812">Transmembrane</keyword>